<evidence type="ECO:0000259" key="9">
    <source>
        <dbReference type="PROSITE" id="PS50217"/>
    </source>
</evidence>
<dbReference type="GO" id="GO:0005634">
    <property type="term" value="C:nucleus"/>
    <property type="evidence" value="ECO:0007669"/>
    <property type="project" value="TreeGrafter"/>
</dbReference>
<evidence type="ECO:0000256" key="1">
    <source>
        <dbReference type="ARBA" id="ARBA00004167"/>
    </source>
</evidence>
<dbReference type="InterPro" id="IPR004827">
    <property type="entry name" value="bZIP"/>
</dbReference>
<keyword evidence="5" id="KW-0804">Transcription</keyword>
<comment type="similarity">
    <text evidence="2">Belongs to the bZIP family. ATF subfamily.</text>
</comment>
<evidence type="ECO:0000256" key="5">
    <source>
        <dbReference type="ARBA" id="ARBA00023163"/>
    </source>
</evidence>
<comment type="subcellular location">
    <subcellularLocation>
        <location evidence="1">Membrane</location>
        <topology evidence="1">Single-pass membrane protein</topology>
    </subcellularLocation>
</comment>
<dbReference type="OrthoDB" id="644067at2759"/>
<keyword evidence="11" id="KW-1185">Reference proteome</keyword>
<evidence type="ECO:0000256" key="7">
    <source>
        <dbReference type="SAM" id="Coils"/>
    </source>
</evidence>
<evidence type="ECO:0000256" key="4">
    <source>
        <dbReference type="ARBA" id="ARBA00023125"/>
    </source>
</evidence>
<gene>
    <name evidence="10" type="ORF">BEMITA_LOCUS4439</name>
</gene>
<dbReference type="PANTHER" id="PTHR46164:SF3">
    <property type="entry name" value="ATF6, ISOFORM C"/>
    <property type="match status" value="1"/>
</dbReference>
<reference evidence="10" key="1">
    <citation type="submission" date="2021-12" db="EMBL/GenBank/DDBJ databases">
        <authorList>
            <person name="King R."/>
        </authorList>
    </citation>
    <scope>NUCLEOTIDE SEQUENCE</scope>
</reference>
<feature type="compositionally biased region" description="Low complexity" evidence="8">
    <location>
        <begin position="102"/>
        <end position="115"/>
    </location>
</feature>
<feature type="domain" description="BZIP" evidence="9">
    <location>
        <begin position="247"/>
        <end position="305"/>
    </location>
</feature>
<dbReference type="InterPro" id="IPR046347">
    <property type="entry name" value="bZIP_sf"/>
</dbReference>
<accession>A0A9P0EZ63</accession>
<protein>
    <recommendedName>
        <fullName evidence="9">BZIP domain-containing protein</fullName>
    </recommendedName>
</protein>
<evidence type="ECO:0000313" key="11">
    <source>
        <dbReference type="Proteomes" id="UP001152759"/>
    </source>
</evidence>
<dbReference type="Gene3D" id="1.20.5.170">
    <property type="match status" value="1"/>
</dbReference>
<keyword evidence="6" id="KW-0539">Nucleus</keyword>
<dbReference type="Pfam" id="PF00170">
    <property type="entry name" value="bZIP_1"/>
    <property type="match status" value="1"/>
</dbReference>
<dbReference type="EMBL" id="OU963863">
    <property type="protein sequence ID" value="CAH0385186.1"/>
    <property type="molecule type" value="Genomic_DNA"/>
</dbReference>
<name>A0A9P0EZ63_BEMTA</name>
<evidence type="ECO:0000256" key="3">
    <source>
        <dbReference type="ARBA" id="ARBA00023015"/>
    </source>
</evidence>
<dbReference type="PANTHER" id="PTHR46164">
    <property type="entry name" value="ATF6, ISOFORM C"/>
    <property type="match status" value="1"/>
</dbReference>
<dbReference type="GO" id="GO:0016020">
    <property type="term" value="C:membrane"/>
    <property type="evidence" value="ECO:0007669"/>
    <property type="project" value="UniProtKB-SubCell"/>
</dbReference>
<dbReference type="GO" id="GO:0030968">
    <property type="term" value="P:endoplasmic reticulum unfolded protein response"/>
    <property type="evidence" value="ECO:0007669"/>
    <property type="project" value="TreeGrafter"/>
</dbReference>
<dbReference type="GO" id="GO:0000981">
    <property type="term" value="F:DNA-binding transcription factor activity, RNA polymerase II-specific"/>
    <property type="evidence" value="ECO:0007669"/>
    <property type="project" value="TreeGrafter"/>
</dbReference>
<dbReference type="PROSITE" id="PS50217">
    <property type="entry name" value="BZIP"/>
    <property type="match status" value="1"/>
</dbReference>
<dbReference type="CDD" id="cd14700">
    <property type="entry name" value="bZIP_ATF6"/>
    <property type="match status" value="1"/>
</dbReference>
<dbReference type="SUPFAM" id="SSF57959">
    <property type="entry name" value="Leucine zipper domain"/>
    <property type="match status" value="1"/>
</dbReference>
<keyword evidence="3" id="KW-0805">Transcription regulation</keyword>
<keyword evidence="7" id="KW-0175">Coiled coil</keyword>
<dbReference type="AlphaFoldDB" id="A0A9P0EZ63"/>
<dbReference type="SMART" id="SM00338">
    <property type="entry name" value="BRLZ"/>
    <property type="match status" value="1"/>
</dbReference>
<dbReference type="KEGG" id="btab:109036364"/>
<evidence type="ECO:0000256" key="8">
    <source>
        <dbReference type="SAM" id="MobiDB-lite"/>
    </source>
</evidence>
<dbReference type="GO" id="GO:0000978">
    <property type="term" value="F:RNA polymerase II cis-regulatory region sequence-specific DNA binding"/>
    <property type="evidence" value="ECO:0007669"/>
    <property type="project" value="TreeGrafter"/>
</dbReference>
<dbReference type="PRINTS" id="PR00041">
    <property type="entry name" value="LEUZIPPRCREB"/>
</dbReference>
<sequence length="629" mass="70820">MEIESETGFQESLFSPRIVTDFNIDLEKSLKTEDDFLKFHSSFDMPFLEDTSSESVLGSDVFMDFRNEDETFPWTLSSDDLKTISSQDFDNFGEDIKAEPASSGSSSVSQTSLESWPSTTNNGQIKVEVETPPISPGQDGYSPPPSPGSIIVLDTFPTSDIRIMTPTVSSPPPISSNSNGSNNGKTTKVYVSMASLNSIKPPPVVPAKLIPNLTPVRPNKVLVLPAPPLVSVPTVTSPQQYDSQLKALKRKERMIKNRESACLSRKKKKEYVTSLENQISELQHENKKLKHINKVLLERLTRYESTNPACKSSFITKTKKTTAVLAILFMMSLNFNSFSLFSRPREDLEFTESNFRQSSNNHNGRSLLWTEEESLLMNTNNSINHDFPPNVDFKNRSSTHQPTCPLYINHTESIRLDSELRRWIGVDPEEADNVSGTKSIEKPSGFKNLLSQLMLPYLPTKFTPPVPRQKLKFKNNRIVNSRMNHAIDIYSGEHIPNTNEPLLEALNRRDDTFYVVSFSGDHLLLPALALNKTARPKMSLVFPALSTNDSTTNELVTMMQIDCAVTDTKVLQFREAVIPLHLRKANNVSGSNSQPEIQNRAFKPFFMKPSHKYNSFSEEQPRPVRMSFP</sequence>
<evidence type="ECO:0000256" key="2">
    <source>
        <dbReference type="ARBA" id="ARBA00009050"/>
    </source>
</evidence>
<feature type="coiled-coil region" evidence="7">
    <location>
        <begin position="265"/>
        <end position="299"/>
    </location>
</feature>
<feature type="region of interest" description="Disordered" evidence="8">
    <location>
        <begin position="94"/>
        <end position="124"/>
    </location>
</feature>
<proteinExistence type="inferred from homology"/>
<evidence type="ECO:0000313" key="10">
    <source>
        <dbReference type="EMBL" id="CAH0385186.1"/>
    </source>
</evidence>
<organism evidence="10 11">
    <name type="scientific">Bemisia tabaci</name>
    <name type="common">Sweetpotato whitefly</name>
    <name type="synonym">Aleurodes tabaci</name>
    <dbReference type="NCBI Taxonomy" id="7038"/>
    <lineage>
        <taxon>Eukaryota</taxon>
        <taxon>Metazoa</taxon>
        <taxon>Ecdysozoa</taxon>
        <taxon>Arthropoda</taxon>
        <taxon>Hexapoda</taxon>
        <taxon>Insecta</taxon>
        <taxon>Pterygota</taxon>
        <taxon>Neoptera</taxon>
        <taxon>Paraneoptera</taxon>
        <taxon>Hemiptera</taxon>
        <taxon>Sternorrhyncha</taxon>
        <taxon>Aleyrodoidea</taxon>
        <taxon>Aleyrodidae</taxon>
        <taxon>Aleyrodinae</taxon>
        <taxon>Bemisia</taxon>
    </lineage>
</organism>
<evidence type="ECO:0000256" key="6">
    <source>
        <dbReference type="ARBA" id="ARBA00023242"/>
    </source>
</evidence>
<dbReference type="Proteomes" id="UP001152759">
    <property type="component" value="Chromosome 2"/>
</dbReference>
<keyword evidence="4" id="KW-0238">DNA-binding</keyword>
<dbReference type="InterPro" id="IPR051882">
    <property type="entry name" value="ATF_bZIP_TF"/>
</dbReference>